<feature type="domain" description="Carrier" evidence="5">
    <location>
        <begin position="455"/>
        <end position="530"/>
    </location>
</feature>
<evidence type="ECO:0000256" key="2">
    <source>
        <dbReference type="ARBA" id="ARBA00022450"/>
    </source>
</evidence>
<keyword evidence="7" id="KW-1185">Reference proteome</keyword>
<keyword evidence="4" id="KW-0677">Repeat</keyword>
<gene>
    <name evidence="6" type="ORF">VA596_12435</name>
</gene>
<dbReference type="Gene3D" id="3.40.50.1820">
    <property type="entry name" value="alpha/beta hydrolase"/>
    <property type="match status" value="1"/>
</dbReference>
<dbReference type="RefSeq" id="WP_323326405.1">
    <property type="nucleotide sequence ID" value="NZ_JAYFSI010000002.1"/>
</dbReference>
<dbReference type="PROSITE" id="PS50075">
    <property type="entry name" value="CARRIER"/>
    <property type="match status" value="2"/>
</dbReference>
<evidence type="ECO:0000256" key="1">
    <source>
        <dbReference type="ARBA" id="ARBA00001957"/>
    </source>
</evidence>
<dbReference type="PROSITE" id="PS00455">
    <property type="entry name" value="AMP_BINDING"/>
    <property type="match status" value="1"/>
</dbReference>
<evidence type="ECO:0000313" key="6">
    <source>
        <dbReference type="EMBL" id="MEA5360346.1"/>
    </source>
</evidence>
<dbReference type="Gene3D" id="2.30.38.10">
    <property type="entry name" value="Luciferase, Domain 3"/>
    <property type="match status" value="1"/>
</dbReference>
<evidence type="ECO:0000256" key="4">
    <source>
        <dbReference type="ARBA" id="ARBA00022737"/>
    </source>
</evidence>
<dbReference type="Gene3D" id="3.40.50.150">
    <property type="entry name" value="Vaccinia Virus protein VP39"/>
    <property type="match status" value="1"/>
</dbReference>
<evidence type="ECO:0000313" key="7">
    <source>
        <dbReference type="Proteomes" id="UP001304298"/>
    </source>
</evidence>
<dbReference type="InterPro" id="IPR010071">
    <property type="entry name" value="AA_adenyl_dom"/>
</dbReference>
<dbReference type="CDD" id="cd19543">
    <property type="entry name" value="DCL_NRPS"/>
    <property type="match status" value="1"/>
</dbReference>
<comment type="caution">
    <text evidence="6">The sequence shown here is derived from an EMBL/GenBank/DDBJ whole genome shotgun (WGS) entry which is preliminary data.</text>
</comment>
<dbReference type="Gene3D" id="3.30.559.10">
    <property type="entry name" value="Chloramphenicol acetyltransferase-like domain"/>
    <property type="match status" value="2"/>
</dbReference>
<dbReference type="Gene3D" id="3.40.50.980">
    <property type="match status" value="2"/>
</dbReference>
<dbReference type="PANTHER" id="PTHR45527:SF1">
    <property type="entry name" value="FATTY ACID SYNTHASE"/>
    <property type="match status" value="1"/>
</dbReference>
<dbReference type="Proteomes" id="UP001304298">
    <property type="component" value="Unassembled WGS sequence"/>
</dbReference>
<accession>A0ABU5R2B0</accession>
<name>A0ABU5R2B0_9PSEU</name>
<dbReference type="SUPFAM" id="SSF52777">
    <property type="entry name" value="CoA-dependent acyltransferases"/>
    <property type="match status" value="4"/>
</dbReference>
<evidence type="ECO:0000256" key="3">
    <source>
        <dbReference type="ARBA" id="ARBA00022553"/>
    </source>
</evidence>
<dbReference type="Pfam" id="PF08242">
    <property type="entry name" value="Methyltransf_12"/>
    <property type="match status" value="1"/>
</dbReference>
<comment type="cofactor">
    <cofactor evidence="1">
        <name>pantetheine 4'-phosphate</name>
        <dbReference type="ChEBI" id="CHEBI:47942"/>
    </cofactor>
</comment>
<dbReference type="InterPro" id="IPR036736">
    <property type="entry name" value="ACP-like_sf"/>
</dbReference>
<keyword evidence="2" id="KW-0596">Phosphopantetheine</keyword>
<dbReference type="Gene3D" id="3.30.559.30">
    <property type="entry name" value="Nonribosomal peptide synthetase, condensation domain"/>
    <property type="match status" value="2"/>
</dbReference>
<dbReference type="InterPro" id="IPR020845">
    <property type="entry name" value="AMP-binding_CS"/>
</dbReference>
<dbReference type="InterPro" id="IPR001242">
    <property type="entry name" value="Condensation_dom"/>
</dbReference>
<dbReference type="InterPro" id="IPR045851">
    <property type="entry name" value="AMP-bd_C_sf"/>
</dbReference>
<dbReference type="EMBL" id="JAYFSI010000002">
    <property type="protein sequence ID" value="MEA5360346.1"/>
    <property type="molecule type" value="Genomic_DNA"/>
</dbReference>
<dbReference type="InterPro" id="IPR013217">
    <property type="entry name" value="Methyltransf_12"/>
</dbReference>
<reference evidence="6 7" key="1">
    <citation type="submission" date="2023-12" db="EMBL/GenBank/DDBJ databases">
        <title>Amycolatopsis sp. V23-08.</title>
        <authorList>
            <person name="Somphong A."/>
        </authorList>
    </citation>
    <scope>NUCLEOTIDE SEQUENCE [LARGE SCALE GENOMIC DNA]</scope>
    <source>
        <strain evidence="6 7">V23-08</strain>
    </source>
</reference>
<dbReference type="SUPFAM" id="SSF47336">
    <property type="entry name" value="ACP-like"/>
    <property type="match status" value="2"/>
</dbReference>
<feature type="domain" description="Carrier" evidence="5">
    <location>
        <begin position="1918"/>
        <end position="1993"/>
    </location>
</feature>
<dbReference type="InterPro" id="IPR023213">
    <property type="entry name" value="CAT-like_dom_sf"/>
</dbReference>
<dbReference type="SMART" id="SM00823">
    <property type="entry name" value="PKS_PP"/>
    <property type="match status" value="2"/>
</dbReference>
<dbReference type="Pfam" id="PF00668">
    <property type="entry name" value="Condensation"/>
    <property type="match status" value="2"/>
</dbReference>
<evidence type="ECO:0000259" key="5">
    <source>
        <dbReference type="PROSITE" id="PS50075"/>
    </source>
</evidence>
<dbReference type="SUPFAM" id="SSF53335">
    <property type="entry name" value="S-adenosyl-L-methionine-dependent methyltransferases"/>
    <property type="match status" value="1"/>
</dbReference>
<dbReference type="Gene3D" id="1.10.1200.10">
    <property type="entry name" value="ACP-like"/>
    <property type="match status" value="1"/>
</dbReference>
<dbReference type="CDD" id="cd02440">
    <property type="entry name" value="AdoMet_MTases"/>
    <property type="match status" value="1"/>
</dbReference>
<proteinExistence type="predicted"/>
<dbReference type="PANTHER" id="PTHR45527">
    <property type="entry name" value="NONRIBOSOMAL PEPTIDE SYNTHETASE"/>
    <property type="match status" value="1"/>
</dbReference>
<dbReference type="InterPro" id="IPR006162">
    <property type="entry name" value="Ppantetheine_attach_site"/>
</dbReference>
<dbReference type="CDD" id="cd19531">
    <property type="entry name" value="LCL_NRPS-like"/>
    <property type="match status" value="1"/>
</dbReference>
<dbReference type="InterPro" id="IPR020806">
    <property type="entry name" value="PKS_PP-bd"/>
</dbReference>
<dbReference type="Pfam" id="PF00550">
    <property type="entry name" value="PP-binding"/>
    <property type="match status" value="2"/>
</dbReference>
<sequence length="2015" mass="217947">MPQVEAMYPLSPQQRGMFAGALADSSREGTHIDQFVFTLTGVVDPGRLADAWRAVVRRHAALRTAFVLADRAEPVQVVLAEADLAVGTLDWRASADPGAELDGLLHAERERGFDLTKPPLMRVTLARAAERRWSLVWTVHHLVTDGWCMPLLVGQVLDAYRGGGPVEAAPSYRDYVAWIRAQEPVAAEKFWRVALEGITGPTPLGPVLEDEEPAARSFAEAERVLPAAGLDALRAVAARQRVTLSSLVEGAWAAVLAGYSGREDVVFGVTVSGRPPSLPGVEAMIGPFSNIVPLRVPVDPATPVAEWLRGLQQERTAAQPFEYCALGQIHEWSGLPGAQPLFHSALTFENYPVDHAALAGSELTLDTEDVGFVAARSSFPLMLLVFPGAELSVRAVFDASRLSTEDAERVLDHLVAVLSAYPEAIERPLAELVARVPAEQAPRLRVAARATGYRAARNDLEAAVAGIFASVLGLERIGIDDSFLDLGGHSLVATQIASRLRERFETDIPLRAVFDSPTAARLAKVVAKTLHGAGGPDLAITPRAAGAPTPASPAQRRLWFLEQLHSGIPFHNMPGGFRLTGRLDRDALERAFNEIVARHEALRTVFATTDDGLVQVVRPGLRLALEVEDLAGVSEEDWESVLHRRAVELAAAPFDLAAGPLLRARLVRRTGTDHGLLVAVHHIVFDSWSRGIFLRELTALYETFSAGGQPALPPVALQFGDVAAWQERWQQGPAAEEQIAYWRDRLADVPVLDLFADHVRPALPTFRGGHRRVHVPAELVARLRALGQEENASVFMVLLAAFDLILHRYTRQQDIAVGTPVANRNRYEAEDVLGFLLNSVVLRIALSGEVSFRELVGRVRDAALGAFDHQDVPFERLVEVLQPTRDLAHNPLFQATFAVQQLPAKHQRVGELDLTLLEFDSGMTRFDIECNFYESEDGMVGVFTYATDLFAEGTVDALCRQYLKVLEQATEAAGADRPLTELLPLDDDERDAVVDRPNRTAVAMPRDVSLTELFEAQVRRTPDAVALETRAAKLTFAELNARANRLARHLSGLGAGREVPVGLHLPRSADMIVGLLAILKTGGYCLPLDVAYPAQRLSFMLADIGAKIVVGHGDHLRALEGEGEFTPVALDEEAGDWAGLEAGNLPVAAGPQSLAIVDYTSGSTGRPKGAGILHENVVRLLHNTRDLSVGPESVTLQLASIAFDVAMFEIWAPLFHGGRLVMWEGGIPTAADLGAAIAGGVNTVVVTATLFNTVVDQDVTQLAGLPQLIVCGERPSVPHIRRALAALPGIRMFNGYGPTECTTFTHYYPIPADLPENRRNIPLGLPIVNTTTYVLDELMNPLPPGMPGEIFVGGEGLARGYLNRPRQTADRFVPNPFGGEPGSRIYRTGDLGRWLPDGNLEFLGRVDSQVKVRGHRVEPGEIEKVLVDHDGVAAAAVVARRGRDGSNQLAAYLVPAPGYRTDVRSGGGERRKADTWRAVYDEIYGGGGAPERFHSAGWNSSYTGRRIPEEQMRAWVADTVARIRSLRPRRILEIGCGTGLLLFELLGDVEEYVATDFSRSALDHVRAHLPAGAPVTLAERFADDLSGLPDGEFDVVVVNSVLQYFPSAAYARRVLDGALALVAPGGHLFVGDVRHQALQEAFHTSVLLFGADAADEHTDPAEVRAELARRLVQDDELTLHPAFFADFAGGRAELHLKESGVDTEMNRYRYDVVIPRGDVPVPAAPPVHEFGGRAVPLAELTGLLTGGEPREIELRGLRNGRVIAHGEAAAALREPGGVRLLSELKALAGAPDSGIEPQELRELGESHGYEVVLAPSLADPHCFDAALRPAGAGTGRLAVAPRLGDAPDPAGWTSDPMRVEEERELIARVRAWVSERLPDYMKPASMQVLEVLPLTSTGKLDRGALPEAIEARQHTYVAPRQSDEELMAGIWAQVLGVERVGMLDDFFSLGGHSLLATEVVAKAREAFGTEVPLAALFEAPTVAQLCARLRDSATPAVAPIAVLPRTPARAEGSRG</sequence>
<protein>
    <submittedName>
        <fullName evidence="6">Amino acid adenylation domain-containing protein</fullName>
    </submittedName>
</protein>
<organism evidence="6 7">
    <name type="scientific">Amycolatopsis heterodermiae</name>
    <dbReference type="NCBI Taxonomy" id="3110235"/>
    <lineage>
        <taxon>Bacteria</taxon>
        <taxon>Bacillati</taxon>
        <taxon>Actinomycetota</taxon>
        <taxon>Actinomycetes</taxon>
        <taxon>Pseudonocardiales</taxon>
        <taxon>Pseudonocardiaceae</taxon>
        <taxon>Amycolatopsis</taxon>
    </lineage>
</organism>
<dbReference type="SUPFAM" id="SSF56801">
    <property type="entry name" value="Acetyl-CoA synthetase-like"/>
    <property type="match status" value="1"/>
</dbReference>
<dbReference type="NCBIfam" id="TIGR01733">
    <property type="entry name" value="AA-adenyl-dom"/>
    <property type="match status" value="1"/>
</dbReference>
<dbReference type="PROSITE" id="PS00012">
    <property type="entry name" value="PHOSPHOPANTETHEINE"/>
    <property type="match status" value="2"/>
</dbReference>
<dbReference type="Gene3D" id="3.30.300.30">
    <property type="match status" value="2"/>
</dbReference>
<keyword evidence="3" id="KW-0597">Phosphoprotein</keyword>
<dbReference type="InterPro" id="IPR029063">
    <property type="entry name" value="SAM-dependent_MTases_sf"/>
</dbReference>
<dbReference type="InterPro" id="IPR000873">
    <property type="entry name" value="AMP-dep_synth/lig_dom"/>
</dbReference>
<dbReference type="InterPro" id="IPR029058">
    <property type="entry name" value="AB_hydrolase_fold"/>
</dbReference>
<dbReference type="Pfam" id="PF00501">
    <property type="entry name" value="AMP-binding"/>
    <property type="match status" value="1"/>
</dbReference>
<dbReference type="InterPro" id="IPR009081">
    <property type="entry name" value="PP-bd_ACP"/>
</dbReference>